<dbReference type="AlphaFoldDB" id="A0A7L0S2S9"/>
<evidence type="ECO:0000313" key="3">
    <source>
        <dbReference type="EMBL" id="NXL37057.1"/>
    </source>
</evidence>
<evidence type="ECO:0000256" key="2">
    <source>
        <dbReference type="SAM" id="MobiDB-lite"/>
    </source>
</evidence>
<gene>
    <name evidence="3" type="primary">Ccdc91</name>
    <name evidence="3" type="ORF">GLABRA_R13270</name>
</gene>
<evidence type="ECO:0000313" key="4">
    <source>
        <dbReference type="Proteomes" id="UP000591073"/>
    </source>
</evidence>
<feature type="coiled-coil region" evidence="1">
    <location>
        <begin position="258"/>
        <end position="408"/>
    </location>
</feature>
<dbReference type="PANTHER" id="PTHR35072">
    <property type="entry name" value="COILED-COIL DOMAIN-CONTAINING PROTEIN 91"/>
    <property type="match status" value="1"/>
</dbReference>
<protein>
    <submittedName>
        <fullName evidence="3">CCD91 protein</fullName>
    </submittedName>
</protein>
<dbReference type="GO" id="GO:0090160">
    <property type="term" value="P:Golgi to lysosome transport"/>
    <property type="evidence" value="ECO:0007669"/>
    <property type="project" value="TreeGrafter"/>
</dbReference>
<dbReference type="InterPro" id="IPR034592">
    <property type="entry name" value="CCDC91"/>
</dbReference>
<dbReference type="PANTHER" id="PTHR35072:SF1">
    <property type="entry name" value="COILED-COIL DOMAIN-CONTAINING PROTEIN 91"/>
    <property type="match status" value="1"/>
</dbReference>
<feature type="non-terminal residue" evidence="3">
    <location>
        <position position="428"/>
    </location>
</feature>
<dbReference type="GO" id="GO:0005802">
    <property type="term" value="C:trans-Golgi network"/>
    <property type="evidence" value="ECO:0007669"/>
    <property type="project" value="TreeGrafter"/>
</dbReference>
<dbReference type="GO" id="GO:0005829">
    <property type="term" value="C:cytosol"/>
    <property type="evidence" value="ECO:0007669"/>
    <property type="project" value="GOC"/>
</dbReference>
<evidence type="ECO:0000256" key="1">
    <source>
        <dbReference type="SAM" id="Coils"/>
    </source>
</evidence>
<reference evidence="3 4" key="1">
    <citation type="submission" date="2019-09" db="EMBL/GenBank/DDBJ databases">
        <title>Bird 10,000 Genomes (B10K) Project - Family phase.</title>
        <authorList>
            <person name="Zhang G."/>
        </authorList>
    </citation>
    <scope>NUCLEOTIDE SEQUENCE [LARGE SCALE GENOMIC DNA]</scope>
    <source>
        <strain evidence="3">B10K-DU-008-63</strain>
    </source>
</reference>
<name>A0A7L0S2S9_GLABR</name>
<dbReference type="OrthoDB" id="6146069at2759"/>
<comment type="caution">
    <text evidence="3">The sequence shown here is derived from an EMBL/GenBank/DDBJ whole genome shotgun (WGS) entry which is preliminary data.</text>
</comment>
<feature type="non-terminal residue" evidence="3">
    <location>
        <position position="1"/>
    </location>
</feature>
<accession>A0A7L0S2S9</accession>
<feature type="region of interest" description="Disordered" evidence="2">
    <location>
        <begin position="1"/>
        <end position="21"/>
    </location>
</feature>
<dbReference type="Proteomes" id="UP000591073">
    <property type="component" value="Unassembled WGS sequence"/>
</dbReference>
<organism evidence="3 4">
    <name type="scientific">Glaucidium brasilianum</name>
    <name type="common">Ferruginous pygmy-owl</name>
    <dbReference type="NCBI Taxonomy" id="78217"/>
    <lineage>
        <taxon>Eukaryota</taxon>
        <taxon>Metazoa</taxon>
        <taxon>Chordata</taxon>
        <taxon>Craniata</taxon>
        <taxon>Vertebrata</taxon>
        <taxon>Euteleostomi</taxon>
        <taxon>Archelosauria</taxon>
        <taxon>Archosauria</taxon>
        <taxon>Dinosauria</taxon>
        <taxon>Saurischia</taxon>
        <taxon>Theropoda</taxon>
        <taxon>Coelurosauria</taxon>
        <taxon>Aves</taxon>
        <taxon>Neognathae</taxon>
        <taxon>Neoaves</taxon>
        <taxon>Telluraves</taxon>
        <taxon>Strigiformes</taxon>
        <taxon>Strigidae</taxon>
        <taxon>Glaucidium</taxon>
    </lineage>
</organism>
<keyword evidence="1" id="KW-0175">Coiled coil</keyword>
<proteinExistence type="predicted"/>
<sequence>MDDDDFGGFEAAESYEFGNGEKQTTSPAIAWAAFPTVSEVHISPDVLLERSVPSACLVPSDSFSLSGDNVATATQTANNVIKPAVLEEQQHLYVHTSTKTIQADIPVASLNVVEDKTLVTSPIALVDAETQRTNEPKSYLQQAVANLEIKLCTAEEEKLKIKKELDYLLEKHSILEMDFLKEKKEKVISHQDHYKTLQEKHKQELEDMRKAGHEALSIIVEEFKALLQSTVQQQEAAIEKQYILAIEKHSHKCEELLNAQHQRLLDILEAEKEVLSEKIEEALMQQSQKHKEVLDKCLDEERQRSKEAVAAAAKAEKEIMQEAVLKAVEEERRNMEKIHAEERKMWEAERDTHKEKIAQAVREAMQEQRKHNQEIVKEALMEEQKRSEKAIEEAVKRTREELMEYIKERKRVSYQWLMGFTSCSEKLV</sequence>
<keyword evidence="4" id="KW-1185">Reference proteome</keyword>
<dbReference type="EMBL" id="VXAP01000574">
    <property type="protein sequence ID" value="NXL37057.1"/>
    <property type="molecule type" value="Genomic_DNA"/>
</dbReference>